<sequence>MKKIIYFMAVMSAMMVSSCGKDDSGSGEWVLDFEDNFDGTQLNKDNWTIYDNAGSTNPDHKRRVEAIEVKDGLLNCIVDKHPTDSSHFMAGGIGCRKNYLYGKFEFRIRMDHDPLYATSGVALTWPESEVWPKDGENDIFETEYETHRWDTYIHYVNDQGEHKTHHHNYDMDKTQWRVVAMEWTPDYIKTYVDGKLMWTLEDRKTIPKVTHHICFQVEKHIDKGLEKPVRLQVDWVKIYKRK</sequence>
<dbReference type="PROSITE" id="PS51257">
    <property type="entry name" value="PROKAR_LIPOPROTEIN"/>
    <property type="match status" value="1"/>
</dbReference>
<dbReference type="Gene3D" id="2.60.120.200">
    <property type="match status" value="1"/>
</dbReference>
<dbReference type="InterPro" id="IPR000757">
    <property type="entry name" value="Beta-glucanase-like"/>
</dbReference>
<evidence type="ECO:0000259" key="2">
    <source>
        <dbReference type="PROSITE" id="PS51762"/>
    </source>
</evidence>
<dbReference type="AlphaFoldDB" id="A0AAX2GVI5"/>
<dbReference type="SUPFAM" id="SSF49899">
    <property type="entry name" value="Concanavalin A-like lectins/glucanases"/>
    <property type="match status" value="1"/>
</dbReference>
<feature type="domain" description="GH16" evidence="2">
    <location>
        <begin position="21"/>
        <end position="242"/>
    </location>
</feature>
<keyword evidence="4" id="KW-0326">Glycosidase</keyword>
<keyword evidence="4" id="KW-0378">Hydrolase</keyword>
<dbReference type="Proteomes" id="UP000215539">
    <property type="component" value="Chromosome 1"/>
</dbReference>
<evidence type="ECO:0000313" key="3">
    <source>
        <dbReference type="EMBL" id="AMD85213.1"/>
    </source>
</evidence>
<dbReference type="GO" id="GO:0005975">
    <property type="term" value="P:carbohydrate metabolic process"/>
    <property type="evidence" value="ECO:0007669"/>
    <property type="project" value="InterPro"/>
</dbReference>
<evidence type="ECO:0000256" key="1">
    <source>
        <dbReference type="ARBA" id="ARBA00006865"/>
    </source>
</evidence>
<keyword evidence="5" id="KW-1185">Reference proteome</keyword>
<dbReference type="GO" id="GO:0042972">
    <property type="term" value="F:licheninase activity"/>
    <property type="evidence" value="ECO:0007669"/>
    <property type="project" value="UniProtKB-EC"/>
</dbReference>
<dbReference type="PANTHER" id="PTHR10963">
    <property type="entry name" value="GLYCOSYL HYDROLASE-RELATED"/>
    <property type="match status" value="1"/>
</dbReference>
<dbReference type="EMBL" id="LT906449">
    <property type="protein sequence ID" value="SNV04122.1"/>
    <property type="molecule type" value="Genomic_DNA"/>
</dbReference>
<dbReference type="InterPro" id="IPR013320">
    <property type="entry name" value="ConA-like_dom_sf"/>
</dbReference>
<protein>
    <submittedName>
        <fullName evidence="4">Beta-glucanase</fullName>
        <ecNumber evidence="4">3.2.1.73</ecNumber>
    </submittedName>
</protein>
<gene>
    <name evidence="4" type="primary">bglA_1</name>
    <name evidence="3" type="ORF">AXF12_06630</name>
    <name evidence="4" type="ORF">SAMEA44541418_00380</name>
</gene>
<dbReference type="RefSeq" id="WP_066429402.1">
    <property type="nucleotide sequence ID" value="NZ_CP014227.1"/>
</dbReference>
<dbReference type="CDD" id="cd00413">
    <property type="entry name" value="Glyco_hydrolase_16"/>
    <property type="match status" value="1"/>
</dbReference>
<reference evidence="3 5" key="1">
    <citation type="submission" date="2016-02" db="EMBL/GenBank/DDBJ databases">
        <authorList>
            <person name="Holder M.E."/>
            <person name="Ajami N.J."/>
            <person name="Petrosino J.F."/>
        </authorList>
    </citation>
    <scope>NUCLEOTIDE SEQUENCE [LARGE SCALE GENOMIC DNA]</scope>
    <source>
        <strain evidence="3 5">CCUG 32990</strain>
    </source>
</reference>
<reference evidence="4 6" key="2">
    <citation type="submission" date="2017-06" db="EMBL/GenBank/DDBJ databases">
        <authorList>
            <consortium name="Pathogen Informatics"/>
        </authorList>
    </citation>
    <scope>NUCLEOTIDE SEQUENCE [LARGE SCALE GENOMIC DNA]</scope>
    <source>
        <strain evidence="4 6">NCTC12947</strain>
    </source>
</reference>
<dbReference type="PROSITE" id="PS51762">
    <property type="entry name" value="GH16_2"/>
    <property type="match status" value="1"/>
</dbReference>
<organism evidence="4 6">
    <name type="scientific">Capnocytophaga haemolytica</name>
    <dbReference type="NCBI Taxonomy" id="45243"/>
    <lineage>
        <taxon>Bacteria</taxon>
        <taxon>Pseudomonadati</taxon>
        <taxon>Bacteroidota</taxon>
        <taxon>Flavobacteriia</taxon>
        <taxon>Flavobacteriales</taxon>
        <taxon>Flavobacteriaceae</taxon>
        <taxon>Capnocytophaga</taxon>
    </lineage>
</organism>
<dbReference type="PANTHER" id="PTHR10963:SF55">
    <property type="entry name" value="GLYCOSIDE HYDROLASE FAMILY 16 PROTEIN"/>
    <property type="match status" value="1"/>
</dbReference>
<comment type="similarity">
    <text evidence="1">Belongs to the glycosyl hydrolase 16 family.</text>
</comment>
<evidence type="ECO:0000313" key="6">
    <source>
        <dbReference type="Proteomes" id="UP000215539"/>
    </source>
</evidence>
<dbReference type="Proteomes" id="UP000065822">
    <property type="component" value="Chromosome"/>
</dbReference>
<dbReference type="Pfam" id="PF00722">
    <property type="entry name" value="Glyco_hydro_16"/>
    <property type="match status" value="1"/>
</dbReference>
<evidence type="ECO:0000313" key="5">
    <source>
        <dbReference type="Proteomes" id="UP000065822"/>
    </source>
</evidence>
<name>A0AAX2GVI5_9FLAO</name>
<proteinExistence type="inferred from homology"/>
<accession>A0AAX2GVI5</accession>
<dbReference type="KEGG" id="chg:AXF12_06630"/>
<evidence type="ECO:0000313" key="4">
    <source>
        <dbReference type="EMBL" id="SNV04122.1"/>
    </source>
</evidence>
<dbReference type="EMBL" id="CP014227">
    <property type="protein sequence ID" value="AMD85213.1"/>
    <property type="molecule type" value="Genomic_DNA"/>
</dbReference>
<dbReference type="InterPro" id="IPR050546">
    <property type="entry name" value="Glycosyl_Hydrlase_16"/>
</dbReference>
<dbReference type="EC" id="3.2.1.73" evidence="4"/>